<dbReference type="GO" id="GO:0008360">
    <property type="term" value="P:regulation of cell shape"/>
    <property type="evidence" value="ECO:0007669"/>
    <property type="project" value="UniProtKB-KW"/>
</dbReference>
<dbReference type="HAMAP" id="MF_00033">
    <property type="entry name" value="MurG"/>
    <property type="match status" value="1"/>
</dbReference>
<evidence type="ECO:0000256" key="2">
    <source>
        <dbReference type="ARBA" id="ARBA00022618"/>
    </source>
</evidence>
<dbReference type="GO" id="GO:0005886">
    <property type="term" value="C:plasma membrane"/>
    <property type="evidence" value="ECO:0007669"/>
    <property type="project" value="UniProtKB-SubCell"/>
</dbReference>
<keyword evidence="7 10" id="KW-0472">Membrane</keyword>
<keyword evidence="9 10" id="KW-0961">Cell wall biogenesis/degradation</keyword>
<evidence type="ECO:0000256" key="5">
    <source>
        <dbReference type="ARBA" id="ARBA00022960"/>
    </source>
</evidence>
<comment type="caution">
    <text evidence="10">Lacks conserved residue(s) required for the propagation of feature annotation.</text>
</comment>
<dbReference type="GO" id="GO:0009252">
    <property type="term" value="P:peptidoglycan biosynthetic process"/>
    <property type="evidence" value="ECO:0007669"/>
    <property type="project" value="UniProtKB-UniRule"/>
</dbReference>
<dbReference type="EC" id="2.4.1.227" evidence="10"/>
<organism evidence="14">
    <name type="scientific">candidate division CPR3 bacterium</name>
    <dbReference type="NCBI Taxonomy" id="2268181"/>
    <lineage>
        <taxon>Bacteria</taxon>
        <taxon>Bacteria division CPR3</taxon>
    </lineage>
</organism>
<keyword evidence="11" id="KW-1133">Transmembrane helix</keyword>
<gene>
    <name evidence="10" type="primary">murG</name>
    <name evidence="14" type="ORF">ENT43_02735</name>
</gene>
<evidence type="ECO:0000256" key="3">
    <source>
        <dbReference type="ARBA" id="ARBA00022676"/>
    </source>
</evidence>
<feature type="binding site" evidence="10">
    <location>
        <position position="306"/>
    </location>
    <ligand>
        <name>UDP-N-acetyl-alpha-D-glucosamine</name>
        <dbReference type="ChEBI" id="CHEBI:57705"/>
    </ligand>
</feature>
<keyword evidence="2 10" id="KW-0132">Cell division</keyword>
<comment type="caution">
    <text evidence="14">The sequence shown here is derived from an EMBL/GenBank/DDBJ whole genome shotgun (WGS) entry which is preliminary data.</text>
</comment>
<evidence type="ECO:0000259" key="12">
    <source>
        <dbReference type="Pfam" id="PF03033"/>
    </source>
</evidence>
<dbReference type="GO" id="GO:0051301">
    <property type="term" value="P:cell division"/>
    <property type="evidence" value="ECO:0007669"/>
    <property type="project" value="UniProtKB-KW"/>
</dbReference>
<dbReference type="InterPro" id="IPR004276">
    <property type="entry name" value="GlycoTrans_28_N"/>
</dbReference>
<dbReference type="PANTHER" id="PTHR21015">
    <property type="entry name" value="UDP-N-ACETYLGLUCOSAMINE--N-ACETYLMURAMYL-(PENTAPEPTIDE) PYROPHOSPHORYL-UNDECAPRENOL N-ACETYLGLUCOSAMINE TRANSFERASE 1"/>
    <property type="match status" value="1"/>
</dbReference>
<dbReference type="GO" id="GO:0005975">
    <property type="term" value="P:carbohydrate metabolic process"/>
    <property type="evidence" value="ECO:0007669"/>
    <property type="project" value="InterPro"/>
</dbReference>
<dbReference type="EMBL" id="DSYQ01000011">
    <property type="protein sequence ID" value="HGT71150.1"/>
    <property type="molecule type" value="Genomic_DNA"/>
</dbReference>
<evidence type="ECO:0000256" key="9">
    <source>
        <dbReference type="ARBA" id="ARBA00023316"/>
    </source>
</evidence>
<evidence type="ECO:0000256" key="4">
    <source>
        <dbReference type="ARBA" id="ARBA00022679"/>
    </source>
</evidence>
<dbReference type="InterPro" id="IPR007235">
    <property type="entry name" value="Glyco_trans_28_C"/>
</dbReference>
<comment type="subcellular location">
    <subcellularLocation>
        <location evidence="10">Cell membrane</location>
        <topology evidence="10">Peripheral membrane protein</topology>
        <orientation evidence="10">Cytoplasmic side</orientation>
    </subcellularLocation>
</comment>
<evidence type="ECO:0000256" key="11">
    <source>
        <dbReference type="SAM" id="Phobius"/>
    </source>
</evidence>
<feature type="domain" description="Glycosyl transferase family 28 C-terminal" evidence="13">
    <location>
        <begin position="193"/>
        <end position="361"/>
    </location>
</feature>
<feature type="transmembrane region" description="Helical" evidence="11">
    <location>
        <begin position="72"/>
        <end position="93"/>
    </location>
</feature>
<dbReference type="AlphaFoldDB" id="A0A7C4M0T0"/>
<sequence>MDKTKIVICGGHFTPALALIEELKKIKNYQVIYIGRKKALEGDRAFSHEFLAIKKLNIPFYSLFCGRLQRSFTIYTIPSLLKFPFSLIHAFILLKKIKPIIVVSFGGYVALPVCIIAWMLGIPVITHEQTHVLGLSNRIICRFAKVTCLSWYETKNLPKNIKKIVTGIPIRKSILSAKEDKIYDFGNKELPLLYITGGSLGSRSINKVIAETLSSLLSKYRIIHQCGSADKQADFYRLLKLKRLLPKPYKENYKVFKTISASKIGGIYNHAKLIIGRSGANTVSEIAYYQKPAIFIPLPWSGEDEQKYNAKELEKIGAAIIIDQKDLTPKKLIQKINLIMKRYSYYQINANMAAERIFPNAVSKIVKIMEEYIP</sequence>
<dbReference type="InterPro" id="IPR006009">
    <property type="entry name" value="GlcNAc_MurG"/>
</dbReference>
<feature type="binding site" evidence="10">
    <location>
        <position position="171"/>
    </location>
    <ligand>
        <name>UDP-N-acetyl-alpha-D-glucosamine</name>
        <dbReference type="ChEBI" id="CHEBI:57705"/>
    </ligand>
</feature>
<keyword evidence="11" id="KW-0812">Transmembrane</keyword>
<dbReference type="Pfam" id="PF04101">
    <property type="entry name" value="Glyco_tran_28_C"/>
    <property type="match status" value="1"/>
</dbReference>
<evidence type="ECO:0000313" key="14">
    <source>
        <dbReference type="EMBL" id="HGT71150.1"/>
    </source>
</evidence>
<protein>
    <recommendedName>
        <fullName evidence="10">UDP-N-acetylglucosamine--N-acetylmuramyl-(pentapeptide) pyrophosphoryl-undecaprenol N-acetylglucosamine transferase</fullName>
        <ecNumber evidence="10">2.4.1.227</ecNumber>
    </recommendedName>
    <alternativeName>
        <fullName evidence="10">Undecaprenyl-PP-MurNAc-pentapeptide-UDPGlcNAc GlcNAc transferase</fullName>
    </alternativeName>
</protein>
<reference evidence="14" key="1">
    <citation type="journal article" date="2020" name="mSystems">
        <title>Genome- and Community-Level Interaction Insights into Carbon Utilization and Element Cycling Functions of Hydrothermarchaeota in Hydrothermal Sediment.</title>
        <authorList>
            <person name="Zhou Z."/>
            <person name="Liu Y."/>
            <person name="Xu W."/>
            <person name="Pan J."/>
            <person name="Luo Z.H."/>
            <person name="Li M."/>
        </authorList>
    </citation>
    <scope>NUCLEOTIDE SEQUENCE [LARGE SCALE GENOMIC DNA]</scope>
    <source>
        <strain evidence="14">SpSt-579</strain>
    </source>
</reference>
<dbReference type="GO" id="GO:0050511">
    <property type="term" value="F:undecaprenyldiphospho-muramoylpentapeptide beta-N-acetylglucosaminyltransferase activity"/>
    <property type="evidence" value="ECO:0007669"/>
    <property type="project" value="UniProtKB-UniRule"/>
</dbReference>
<feature type="transmembrane region" description="Helical" evidence="11">
    <location>
        <begin position="100"/>
        <end position="120"/>
    </location>
</feature>
<accession>A0A7C4M0T0</accession>
<evidence type="ECO:0000256" key="8">
    <source>
        <dbReference type="ARBA" id="ARBA00023306"/>
    </source>
</evidence>
<keyword evidence="1 10" id="KW-1003">Cell membrane</keyword>
<dbReference type="Pfam" id="PF03033">
    <property type="entry name" value="Glyco_transf_28"/>
    <property type="match status" value="1"/>
</dbReference>
<dbReference type="SUPFAM" id="SSF53756">
    <property type="entry name" value="UDP-Glycosyltransferase/glycogen phosphorylase"/>
    <property type="match status" value="1"/>
</dbReference>
<dbReference type="GO" id="GO:0071555">
    <property type="term" value="P:cell wall organization"/>
    <property type="evidence" value="ECO:0007669"/>
    <property type="project" value="UniProtKB-KW"/>
</dbReference>
<evidence type="ECO:0000256" key="1">
    <source>
        <dbReference type="ARBA" id="ARBA00022475"/>
    </source>
</evidence>
<comment type="pathway">
    <text evidence="10">Cell wall biogenesis; peptidoglycan biosynthesis.</text>
</comment>
<evidence type="ECO:0000256" key="7">
    <source>
        <dbReference type="ARBA" id="ARBA00023136"/>
    </source>
</evidence>
<comment type="function">
    <text evidence="10">Cell wall formation. Catalyzes the transfer of a GlcNAc subunit on undecaprenyl-pyrophosphoryl-MurNAc-pentapeptide (lipid intermediate I) to form undecaprenyl-pyrophosphoryl-MurNAc-(pentapeptide)GlcNAc (lipid intermediate II).</text>
</comment>
<keyword evidence="8 10" id="KW-0131">Cell cycle</keyword>
<dbReference type="PANTHER" id="PTHR21015:SF22">
    <property type="entry name" value="GLYCOSYLTRANSFERASE"/>
    <property type="match status" value="1"/>
</dbReference>
<keyword evidence="4 10" id="KW-0808">Transferase</keyword>
<keyword evidence="6 10" id="KW-0573">Peptidoglycan synthesis</keyword>
<name>A0A7C4M0T0_UNCC3</name>
<proteinExistence type="inferred from homology"/>
<comment type="similarity">
    <text evidence="10">Belongs to the glycosyltransferase 28 family. MurG subfamily.</text>
</comment>
<evidence type="ECO:0000256" key="6">
    <source>
        <dbReference type="ARBA" id="ARBA00022984"/>
    </source>
</evidence>
<keyword evidence="3 10" id="KW-0328">Glycosyltransferase</keyword>
<dbReference type="CDD" id="cd03785">
    <property type="entry name" value="GT28_MurG"/>
    <property type="match status" value="1"/>
</dbReference>
<dbReference type="UniPathway" id="UPA00219"/>
<keyword evidence="5 10" id="KW-0133">Cell shape</keyword>
<feature type="binding site" evidence="10">
    <location>
        <position position="199"/>
    </location>
    <ligand>
        <name>UDP-N-acetyl-alpha-D-glucosamine</name>
        <dbReference type="ChEBI" id="CHEBI:57705"/>
    </ligand>
</feature>
<evidence type="ECO:0000259" key="13">
    <source>
        <dbReference type="Pfam" id="PF04101"/>
    </source>
</evidence>
<feature type="domain" description="Glycosyltransferase family 28 N-terminal" evidence="12">
    <location>
        <begin position="10"/>
        <end position="145"/>
    </location>
</feature>
<dbReference type="Gene3D" id="3.40.50.2000">
    <property type="entry name" value="Glycogen Phosphorylase B"/>
    <property type="match status" value="2"/>
</dbReference>
<comment type="catalytic activity">
    <reaction evidence="10">
        <text>di-trans,octa-cis-undecaprenyl diphospho-N-acetyl-alpha-D-muramoyl-L-alanyl-D-glutamyl-meso-2,6-diaminopimeloyl-D-alanyl-D-alanine + UDP-N-acetyl-alpha-D-glucosamine = di-trans,octa-cis-undecaprenyl diphospho-[N-acetyl-alpha-D-glucosaminyl-(1-&gt;4)]-N-acetyl-alpha-D-muramoyl-L-alanyl-D-glutamyl-meso-2,6-diaminopimeloyl-D-alanyl-D-alanine + UDP + H(+)</text>
        <dbReference type="Rhea" id="RHEA:31227"/>
        <dbReference type="ChEBI" id="CHEBI:15378"/>
        <dbReference type="ChEBI" id="CHEBI:57705"/>
        <dbReference type="ChEBI" id="CHEBI:58223"/>
        <dbReference type="ChEBI" id="CHEBI:61387"/>
        <dbReference type="ChEBI" id="CHEBI:61388"/>
        <dbReference type="EC" id="2.4.1.227"/>
    </reaction>
</comment>
<evidence type="ECO:0000256" key="10">
    <source>
        <dbReference type="HAMAP-Rule" id="MF_00033"/>
    </source>
</evidence>